<organism evidence="2">
    <name type="scientific">marine sediment metagenome</name>
    <dbReference type="NCBI Taxonomy" id="412755"/>
    <lineage>
        <taxon>unclassified sequences</taxon>
        <taxon>metagenomes</taxon>
        <taxon>ecological metagenomes</taxon>
    </lineage>
</organism>
<dbReference type="AlphaFoldDB" id="A0A0F9KJR4"/>
<dbReference type="Gene3D" id="1.10.260.40">
    <property type="entry name" value="lambda repressor-like DNA-binding domains"/>
    <property type="match status" value="1"/>
</dbReference>
<dbReference type="InterPro" id="IPR010982">
    <property type="entry name" value="Lambda_DNA-bd_dom_sf"/>
</dbReference>
<name>A0A0F9KJR4_9ZZZZ</name>
<accession>A0A0F9KJR4</accession>
<protein>
    <recommendedName>
        <fullName evidence="1">HTH cro/C1-type domain-containing protein</fullName>
    </recommendedName>
</protein>
<comment type="caution">
    <text evidence="2">The sequence shown here is derived from an EMBL/GenBank/DDBJ whole genome shotgun (WGS) entry which is preliminary data.</text>
</comment>
<feature type="non-terminal residue" evidence="2">
    <location>
        <position position="1"/>
    </location>
</feature>
<dbReference type="SUPFAM" id="SSF47413">
    <property type="entry name" value="lambda repressor-like DNA-binding domains"/>
    <property type="match status" value="1"/>
</dbReference>
<gene>
    <name evidence="2" type="ORF">LCGC14_1321880</name>
</gene>
<dbReference type="Pfam" id="PF13443">
    <property type="entry name" value="HTH_26"/>
    <property type="match status" value="1"/>
</dbReference>
<reference evidence="2" key="1">
    <citation type="journal article" date="2015" name="Nature">
        <title>Complex archaea that bridge the gap between prokaryotes and eukaryotes.</title>
        <authorList>
            <person name="Spang A."/>
            <person name="Saw J.H."/>
            <person name="Jorgensen S.L."/>
            <person name="Zaremba-Niedzwiedzka K."/>
            <person name="Martijn J."/>
            <person name="Lind A.E."/>
            <person name="van Eijk R."/>
            <person name="Schleper C."/>
            <person name="Guy L."/>
            <person name="Ettema T.J."/>
        </authorList>
    </citation>
    <scope>NUCLEOTIDE SEQUENCE</scope>
</reference>
<dbReference type="EMBL" id="LAZR01007898">
    <property type="protein sequence ID" value="KKM82203.1"/>
    <property type="molecule type" value="Genomic_DNA"/>
</dbReference>
<proteinExistence type="predicted"/>
<feature type="domain" description="HTH cro/C1-type" evidence="1">
    <location>
        <begin position="26"/>
        <end position="80"/>
    </location>
</feature>
<evidence type="ECO:0000259" key="1">
    <source>
        <dbReference type="Pfam" id="PF13443"/>
    </source>
</evidence>
<evidence type="ECO:0000313" key="2">
    <source>
        <dbReference type="EMBL" id="KKM82203.1"/>
    </source>
</evidence>
<dbReference type="GO" id="GO:0003677">
    <property type="term" value="F:DNA binding"/>
    <property type="evidence" value="ECO:0007669"/>
    <property type="project" value="InterPro"/>
</dbReference>
<sequence>RRNLVTKEKNEKGENWMLSEKFFNELKQRGKPYYQLAWEAGLTPNQLYKITSGIDRPDQSDPRIVAICKHLGISVSEAFEEGSE</sequence>
<dbReference type="InterPro" id="IPR001387">
    <property type="entry name" value="Cro/C1-type_HTH"/>
</dbReference>